<reference evidence="1 2" key="1">
    <citation type="submission" date="2018-03" db="EMBL/GenBank/DDBJ databases">
        <title>Novel Streptomyces sp. from soil.</title>
        <authorList>
            <person name="Tan G.Y.A."/>
            <person name="Lee Z.Y."/>
        </authorList>
    </citation>
    <scope>NUCLEOTIDE SEQUENCE [LARGE SCALE GENOMIC DNA]</scope>
    <source>
        <strain evidence="1 2">ST5x</strain>
    </source>
</reference>
<protein>
    <submittedName>
        <fullName evidence="1">Regulator</fullName>
    </submittedName>
</protein>
<dbReference type="PRINTS" id="PR00364">
    <property type="entry name" value="DISEASERSIST"/>
</dbReference>
<dbReference type="EMBL" id="PVLV01000013">
    <property type="protein sequence ID" value="PRH81014.1"/>
    <property type="molecule type" value="Genomic_DNA"/>
</dbReference>
<dbReference type="PANTHER" id="PTHR47691">
    <property type="entry name" value="REGULATOR-RELATED"/>
    <property type="match status" value="1"/>
</dbReference>
<dbReference type="SUPFAM" id="SSF52540">
    <property type="entry name" value="P-loop containing nucleoside triphosphate hydrolases"/>
    <property type="match status" value="1"/>
</dbReference>
<keyword evidence="2" id="KW-1185">Reference proteome</keyword>
<dbReference type="OrthoDB" id="499349at2"/>
<dbReference type="Gene3D" id="1.25.40.10">
    <property type="entry name" value="Tetratricopeptide repeat domain"/>
    <property type="match status" value="1"/>
</dbReference>
<sequence length="674" mass="72806">MLRNIPAEPPGFVGRADESALVARALAHHRLVTLTGPGGVGKSRLALRTAHRNPPGAADGVCWSDLWPLQDTRLLTAAVADAVDLADHSGRTPEDTLAGWLNGRRLLLVLDSCEHLLPAVRELVGRLLAECPELTVLTTSREPLALDGEHVHEVRPLPAGSDALRLFGDRAAAAGAPLVLPGERAAARTLCERLEGLPLALELAAAQLRHLSVQQAERDLVSRLDLPPADAAVRPLRHRTLRTTVGWSHELAEPAERLLWARMSVLRGPVDTATVVRVCAGGALPADQVPGVLDGLTAKSVVTREPGPDGGPRHRMLDTIREYGEMWLGELGESRTLADRHARHFLGLVRQVQHDWFGPRQLDGYRVVERSYADLCAALDHLLVHRPDEALEMAAGLGFHWVCCGHLHDAGAQLGRALRHSRDDAPARPAALWALGVVRVLQGDHDLAEDLAQDCRRAAARGTPDDALRAAYLAGLVHLLRGRPLAARTEAEHALRRPGGSLGPRMMCRLVRVFGLTGLGFLDQARAEARRLLVICGRHGEHWTRSYLDYQLALISLFEGRSADAAGHARAMLGSKQRIGDSFGIALGLDLLAASLAAHGDGLRAAQVYGAGLTYWRAVGHPQRGTPELGPVRERCERTARELVGDAEYERTVVRAANADPSALLAEALQADVR</sequence>
<dbReference type="Proteomes" id="UP000239322">
    <property type="component" value="Unassembled WGS sequence"/>
</dbReference>
<dbReference type="AlphaFoldDB" id="A0A2S9Q2W0"/>
<evidence type="ECO:0000313" key="1">
    <source>
        <dbReference type="EMBL" id="PRH81014.1"/>
    </source>
</evidence>
<accession>A0A2S9Q2W0</accession>
<dbReference type="InterPro" id="IPR011990">
    <property type="entry name" value="TPR-like_helical_dom_sf"/>
</dbReference>
<evidence type="ECO:0000313" key="2">
    <source>
        <dbReference type="Proteomes" id="UP000239322"/>
    </source>
</evidence>
<proteinExistence type="predicted"/>
<comment type="caution">
    <text evidence="1">The sequence shown here is derived from an EMBL/GenBank/DDBJ whole genome shotgun (WGS) entry which is preliminary data.</text>
</comment>
<dbReference type="InterPro" id="IPR027417">
    <property type="entry name" value="P-loop_NTPase"/>
</dbReference>
<dbReference type="Gene3D" id="3.40.50.300">
    <property type="entry name" value="P-loop containing nucleotide triphosphate hydrolases"/>
    <property type="match status" value="1"/>
</dbReference>
<organism evidence="1 2">
    <name type="scientific">Streptomyces solincola</name>
    <dbReference type="NCBI Taxonomy" id="2100817"/>
    <lineage>
        <taxon>Bacteria</taxon>
        <taxon>Bacillati</taxon>
        <taxon>Actinomycetota</taxon>
        <taxon>Actinomycetes</taxon>
        <taxon>Kitasatosporales</taxon>
        <taxon>Streptomycetaceae</taxon>
        <taxon>Streptomyces</taxon>
    </lineage>
</organism>
<gene>
    <name evidence="1" type="ORF">C6N75_01055</name>
</gene>
<name>A0A2S9Q2W0_9ACTN</name>
<dbReference type="RefSeq" id="WP_105866926.1">
    <property type="nucleotide sequence ID" value="NZ_PVLV01000013.1"/>
</dbReference>
<dbReference type="SUPFAM" id="SSF48452">
    <property type="entry name" value="TPR-like"/>
    <property type="match status" value="1"/>
</dbReference>
<dbReference type="PANTHER" id="PTHR47691:SF3">
    <property type="entry name" value="HTH-TYPE TRANSCRIPTIONAL REGULATOR RV0890C-RELATED"/>
    <property type="match status" value="1"/>
</dbReference>